<dbReference type="EMBL" id="VWSJ01000018">
    <property type="protein sequence ID" value="MSN96563.1"/>
    <property type="molecule type" value="Genomic_DNA"/>
</dbReference>
<dbReference type="AlphaFoldDB" id="A0A6L5WL49"/>
<protein>
    <submittedName>
        <fullName evidence="2">Heavy-metal-associated domain-containing protein</fullName>
    </submittedName>
</protein>
<dbReference type="SUPFAM" id="SSF55008">
    <property type="entry name" value="HMA, heavy metal-associated domain"/>
    <property type="match status" value="1"/>
</dbReference>
<dbReference type="Gene3D" id="3.30.70.100">
    <property type="match status" value="1"/>
</dbReference>
<dbReference type="Proteomes" id="UP000476338">
    <property type="component" value="Unassembled WGS sequence"/>
</dbReference>
<gene>
    <name evidence="2" type="ORF">F1B92_05180</name>
</gene>
<accession>A0A6L5WL49</accession>
<dbReference type="InterPro" id="IPR036163">
    <property type="entry name" value="HMA_dom_sf"/>
</dbReference>
<evidence type="ECO:0000313" key="3">
    <source>
        <dbReference type="Proteomes" id="UP000476338"/>
    </source>
</evidence>
<evidence type="ECO:0000313" key="2">
    <source>
        <dbReference type="EMBL" id="MSN96563.1"/>
    </source>
</evidence>
<feature type="domain" description="HMA" evidence="1">
    <location>
        <begin position="1"/>
        <end position="57"/>
    </location>
</feature>
<keyword evidence="3" id="KW-1185">Reference proteome</keyword>
<organism evidence="2 3">
    <name type="scientific">Campylobacter portucalensis</name>
    <dbReference type="NCBI Taxonomy" id="2608384"/>
    <lineage>
        <taxon>Bacteria</taxon>
        <taxon>Pseudomonadati</taxon>
        <taxon>Campylobacterota</taxon>
        <taxon>Epsilonproteobacteria</taxon>
        <taxon>Campylobacterales</taxon>
        <taxon>Campylobacteraceae</taxon>
        <taxon>Campylobacter</taxon>
    </lineage>
</organism>
<reference evidence="2 3" key="2">
    <citation type="submission" date="2020-03" db="EMBL/GenBank/DDBJ databases">
        <title>Campylobacter portucalensis sp. nov., a new species of Campylobacter isolated from the reproductive tract of bulls.</title>
        <authorList>
            <person name="Silva M.F."/>
            <person name="Pereira G."/>
            <person name="Carneiro C."/>
            <person name="Hemphill A."/>
            <person name="Mateus L."/>
            <person name="Lopes-Da-Costa L."/>
            <person name="Silva E."/>
        </authorList>
    </citation>
    <scope>NUCLEOTIDE SEQUENCE [LARGE SCALE GENOMIC DNA]</scope>
    <source>
        <strain evidence="2 3">FMV-PI01</strain>
    </source>
</reference>
<reference evidence="2 3" key="1">
    <citation type="submission" date="2019-09" db="EMBL/GenBank/DDBJ databases">
        <authorList>
            <person name="Silva M."/>
            <person name="Pereira G."/>
            <person name="Lopes-Da-Costa L."/>
            <person name="Silva E."/>
        </authorList>
    </citation>
    <scope>NUCLEOTIDE SEQUENCE [LARGE SCALE GENOMIC DNA]</scope>
    <source>
        <strain evidence="2 3">FMV-PI01</strain>
    </source>
</reference>
<dbReference type="PROSITE" id="PS50846">
    <property type="entry name" value="HMA_2"/>
    <property type="match status" value="1"/>
</dbReference>
<evidence type="ECO:0000259" key="1">
    <source>
        <dbReference type="PROSITE" id="PS50846"/>
    </source>
</evidence>
<dbReference type="InterPro" id="IPR006121">
    <property type="entry name" value="HMA_dom"/>
</dbReference>
<comment type="caution">
    <text evidence="2">The sequence shown here is derived from an EMBL/GenBank/DDBJ whole genome shotgun (WGS) entry which is preliminary data.</text>
</comment>
<sequence length="67" mass="7311">MHCPLCTAMVRGAILKVDGAVEARATLNDKKVKIITNEGATKQSLLDVIKTTGYEGKFIEDNQSIDF</sequence>
<name>A0A6L5WL49_9BACT</name>
<dbReference type="GO" id="GO:0046872">
    <property type="term" value="F:metal ion binding"/>
    <property type="evidence" value="ECO:0007669"/>
    <property type="project" value="InterPro"/>
</dbReference>
<proteinExistence type="predicted"/>